<dbReference type="PANTHER" id="PTHR10404">
    <property type="entry name" value="N-ACETYLATED-ALPHA-LINKED ACIDIC DIPEPTIDASE"/>
    <property type="match status" value="1"/>
</dbReference>
<dbReference type="AlphaFoldDB" id="J9E2R3"/>
<dbReference type="Gene3D" id="3.40.630.10">
    <property type="entry name" value="Zn peptidases"/>
    <property type="match status" value="1"/>
</dbReference>
<evidence type="ECO:0000259" key="1">
    <source>
        <dbReference type="Pfam" id="PF04389"/>
    </source>
</evidence>
<dbReference type="InterPro" id="IPR039373">
    <property type="entry name" value="Peptidase_M28B"/>
</dbReference>
<dbReference type="InterPro" id="IPR007484">
    <property type="entry name" value="Peptidase_M28"/>
</dbReference>
<dbReference type="GO" id="GO:0004180">
    <property type="term" value="F:carboxypeptidase activity"/>
    <property type="evidence" value="ECO:0007669"/>
    <property type="project" value="TreeGrafter"/>
</dbReference>
<proteinExistence type="predicted"/>
<dbReference type="EMBL" id="ADBV01019130">
    <property type="protein sequence ID" value="EJW71237.1"/>
    <property type="molecule type" value="Genomic_DNA"/>
</dbReference>
<name>J9E2R3_WUCBA</name>
<sequence>RTIIFCNWDAEEYGLIGSTEFVEEYANLLSQRTVAYFNVDNINSNHSLFDFFCNLF</sequence>
<dbReference type="Proteomes" id="UP000004810">
    <property type="component" value="Unassembled WGS sequence"/>
</dbReference>
<gene>
    <name evidence="2" type="ORF">WUBG_17857</name>
</gene>
<dbReference type="Pfam" id="PF04389">
    <property type="entry name" value="Peptidase_M28"/>
    <property type="match status" value="1"/>
</dbReference>
<dbReference type="SUPFAM" id="SSF53187">
    <property type="entry name" value="Zn-dependent exopeptidases"/>
    <property type="match status" value="1"/>
</dbReference>
<reference evidence="3" key="1">
    <citation type="submission" date="2012-08" db="EMBL/GenBank/DDBJ databases">
        <title>The Genome Sequence of Wuchereria bancrofti.</title>
        <authorList>
            <person name="Nutman T.B."/>
            <person name="Fink D.L."/>
            <person name="Russ C."/>
            <person name="Young S."/>
            <person name="Zeng Q."/>
            <person name="Koehrsen M."/>
            <person name="Alvarado L."/>
            <person name="Berlin A."/>
            <person name="Chapman S.B."/>
            <person name="Chen Z."/>
            <person name="Freedman E."/>
            <person name="Gellesch M."/>
            <person name="Goldberg J."/>
            <person name="Griggs A."/>
            <person name="Gujja S."/>
            <person name="Heilman E.R."/>
            <person name="Heiman D."/>
            <person name="Hepburn T."/>
            <person name="Howarth C."/>
            <person name="Jen D."/>
            <person name="Larson L."/>
            <person name="Lewis B."/>
            <person name="Mehta T."/>
            <person name="Park D."/>
            <person name="Pearson M."/>
            <person name="Roberts A."/>
            <person name="Saif S."/>
            <person name="Shea T."/>
            <person name="Shenoy N."/>
            <person name="Sisk P."/>
            <person name="Stolte C."/>
            <person name="Sykes S."/>
            <person name="Walk T."/>
            <person name="White J."/>
            <person name="Yandava C."/>
            <person name="Haas B."/>
            <person name="Henn M.R."/>
            <person name="Nusbaum C."/>
            <person name="Birren B."/>
        </authorList>
    </citation>
    <scope>NUCLEOTIDE SEQUENCE [LARGE SCALE GENOMIC DNA]</scope>
    <source>
        <strain evidence="3">NA</strain>
    </source>
</reference>
<dbReference type="MEROPS" id="M28.A19"/>
<organism evidence="2 3">
    <name type="scientific">Wuchereria bancrofti</name>
    <dbReference type="NCBI Taxonomy" id="6293"/>
    <lineage>
        <taxon>Eukaryota</taxon>
        <taxon>Metazoa</taxon>
        <taxon>Ecdysozoa</taxon>
        <taxon>Nematoda</taxon>
        <taxon>Chromadorea</taxon>
        <taxon>Rhabditida</taxon>
        <taxon>Spirurina</taxon>
        <taxon>Spiruromorpha</taxon>
        <taxon>Filarioidea</taxon>
        <taxon>Onchocercidae</taxon>
        <taxon>Wuchereria</taxon>
    </lineage>
</organism>
<evidence type="ECO:0000313" key="3">
    <source>
        <dbReference type="Proteomes" id="UP000004810"/>
    </source>
</evidence>
<feature type="non-terminal residue" evidence="2">
    <location>
        <position position="1"/>
    </location>
</feature>
<accession>J9E2R3</accession>
<protein>
    <recommendedName>
        <fullName evidence="1">Peptidase M28 domain-containing protein</fullName>
    </recommendedName>
</protein>
<evidence type="ECO:0000313" key="2">
    <source>
        <dbReference type="EMBL" id="EJW71237.1"/>
    </source>
</evidence>
<comment type="caution">
    <text evidence="2">The sequence shown here is derived from an EMBL/GenBank/DDBJ whole genome shotgun (WGS) entry which is preliminary data.</text>
</comment>
<feature type="domain" description="Peptidase M28" evidence="1">
    <location>
        <begin position="1"/>
        <end position="51"/>
    </location>
</feature>
<dbReference type="PANTHER" id="PTHR10404:SF77">
    <property type="entry name" value="GLUTAMATE CARBOXYPEPTIDASE 2 HOMOLOG"/>
    <property type="match status" value="1"/>
</dbReference>